<evidence type="ECO:0000256" key="10">
    <source>
        <dbReference type="SAM" id="MobiDB-lite"/>
    </source>
</evidence>
<reference evidence="14 15" key="1">
    <citation type="submission" date="2018-07" db="EMBL/GenBank/DDBJ databases">
        <title>Genomic Encyclopedia of Type Strains, Phase IV (KMG-IV): sequencing the most valuable type-strain genomes for metagenomic binning, comparative biology and taxonomic classification.</title>
        <authorList>
            <person name="Goeker M."/>
        </authorList>
    </citation>
    <scope>NUCLEOTIDE SEQUENCE [LARGE SCALE GENOMIC DNA]</scope>
    <source>
        <strain evidence="14 15">DSM 5603</strain>
    </source>
</reference>
<dbReference type="GO" id="GO:0000155">
    <property type="term" value="F:phosphorelay sensor kinase activity"/>
    <property type="evidence" value="ECO:0007669"/>
    <property type="project" value="InterPro"/>
</dbReference>
<dbReference type="GO" id="GO:0016020">
    <property type="term" value="C:membrane"/>
    <property type="evidence" value="ECO:0007669"/>
    <property type="project" value="UniProtKB-SubCell"/>
</dbReference>
<evidence type="ECO:0000256" key="11">
    <source>
        <dbReference type="SAM" id="Phobius"/>
    </source>
</evidence>
<keyword evidence="11" id="KW-0812">Transmembrane</keyword>
<evidence type="ECO:0000313" key="13">
    <source>
        <dbReference type="EMBL" id="MBB2185706.1"/>
    </source>
</evidence>
<evidence type="ECO:0000256" key="9">
    <source>
        <dbReference type="ARBA" id="ARBA00023012"/>
    </source>
</evidence>
<dbReference type="GO" id="GO:0046983">
    <property type="term" value="F:protein dimerization activity"/>
    <property type="evidence" value="ECO:0007669"/>
    <property type="project" value="InterPro"/>
</dbReference>
<keyword evidence="15" id="KW-1185">Reference proteome</keyword>
<evidence type="ECO:0000256" key="1">
    <source>
        <dbReference type="ARBA" id="ARBA00000085"/>
    </source>
</evidence>
<name>A0A370GC00_GLULI</name>
<dbReference type="Gene3D" id="1.20.5.1930">
    <property type="match status" value="1"/>
</dbReference>
<keyword evidence="4" id="KW-0597">Phosphoprotein</keyword>
<dbReference type="RefSeq" id="WP_170143127.1">
    <property type="nucleotide sequence ID" value="NZ_BJMI01000001.1"/>
</dbReference>
<dbReference type="InterPro" id="IPR036890">
    <property type="entry name" value="HATPase_C_sf"/>
</dbReference>
<dbReference type="EC" id="2.7.13.3" evidence="3"/>
<evidence type="ECO:0000256" key="2">
    <source>
        <dbReference type="ARBA" id="ARBA00004370"/>
    </source>
</evidence>
<keyword evidence="11" id="KW-1133">Transmembrane helix</keyword>
<dbReference type="Pfam" id="PF07730">
    <property type="entry name" value="HisKA_3"/>
    <property type="match status" value="1"/>
</dbReference>
<feature type="domain" description="HAMP" evidence="12">
    <location>
        <begin position="194"/>
        <end position="246"/>
    </location>
</feature>
<protein>
    <recommendedName>
        <fullName evidence="3">histidine kinase</fullName>
        <ecNumber evidence="3">2.7.13.3</ecNumber>
    </recommendedName>
</protein>
<dbReference type="Proteomes" id="UP000254958">
    <property type="component" value="Unassembled WGS sequence"/>
</dbReference>
<keyword evidence="5" id="KW-0808">Transferase</keyword>
<evidence type="ECO:0000256" key="3">
    <source>
        <dbReference type="ARBA" id="ARBA00012438"/>
    </source>
</evidence>
<feature type="transmembrane region" description="Helical" evidence="11">
    <location>
        <begin position="175"/>
        <end position="197"/>
    </location>
</feature>
<evidence type="ECO:0000313" key="16">
    <source>
        <dbReference type="Proteomes" id="UP000562982"/>
    </source>
</evidence>
<dbReference type="Gene3D" id="3.30.565.10">
    <property type="entry name" value="Histidine kinase-like ATPase, C-terminal domain"/>
    <property type="match status" value="1"/>
</dbReference>
<comment type="caution">
    <text evidence="14">The sequence shown here is derived from an EMBL/GenBank/DDBJ whole genome shotgun (WGS) entry which is preliminary data.</text>
</comment>
<dbReference type="EMBL" id="QQAW01000002">
    <property type="protein sequence ID" value="RDI39513.1"/>
    <property type="molecule type" value="Genomic_DNA"/>
</dbReference>
<evidence type="ECO:0000256" key="8">
    <source>
        <dbReference type="ARBA" id="ARBA00022840"/>
    </source>
</evidence>
<feature type="compositionally biased region" description="Low complexity" evidence="10">
    <location>
        <begin position="464"/>
        <end position="473"/>
    </location>
</feature>
<evidence type="ECO:0000313" key="15">
    <source>
        <dbReference type="Proteomes" id="UP000254958"/>
    </source>
</evidence>
<gene>
    <name evidence="14" type="ORF">C7453_102303</name>
    <name evidence="13" type="ORF">HLH32_04785</name>
</gene>
<sequence>MGYFPDRRRNSPFQTRFFTSRPLTARLGLLGRLLLALAVAAMIGFTAGSGLAAWQATRSIRVELTAALANAQADIAATPPPAAASTASWPAELCDSFDGNRHIQARITDQAGRVRHRSRLATGPRPPAWFLRTTAPAMAPITLSPTGFPAGWQVHLQADATNEAAERWGEFRVQIATITLVVLLIAGSCCVIVVRGLRPLATLSQAYARIAAGDEMVNLPETGPADIAGQAASFNRMACALRTATAQNRHLQDQIARVAEEERAEIARDLHDEVGPLLFGITTFVATLARSATEGRHDAIPAQIRAIQDATSSIQRTLRAILKRLHTAPGSGLPESLNGIILFWNNIEPNIIFTLSCDPMLATLDDGTRAALFHVAQEAVCNAARHGHPSHIALEATRGEGRIILSIRDNGIAGTGTPGLGLAGMRRRLADLGGHLVITHEHGWTVTATLPDPNAHPMPPPTPRTMAPEAHDA</sequence>
<dbReference type="PROSITE" id="PS50885">
    <property type="entry name" value="HAMP"/>
    <property type="match status" value="1"/>
</dbReference>
<dbReference type="InterPro" id="IPR003660">
    <property type="entry name" value="HAMP_dom"/>
</dbReference>
<proteinExistence type="predicted"/>
<evidence type="ECO:0000313" key="14">
    <source>
        <dbReference type="EMBL" id="RDI39513.1"/>
    </source>
</evidence>
<dbReference type="SMART" id="SM00387">
    <property type="entry name" value="HATPase_c"/>
    <property type="match status" value="1"/>
</dbReference>
<keyword evidence="9" id="KW-0902">Two-component regulatory system</keyword>
<keyword evidence="11" id="KW-0472">Membrane</keyword>
<keyword evidence="8" id="KW-0067">ATP-binding</keyword>
<evidence type="ECO:0000256" key="6">
    <source>
        <dbReference type="ARBA" id="ARBA00022741"/>
    </source>
</evidence>
<dbReference type="Gene3D" id="6.10.340.10">
    <property type="match status" value="1"/>
</dbReference>
<evidence type="ECO:0000256" key="4">
    <source>
        <dbReference type="ARBA" id="ARBA00022553"/>
    </source>
</evidence>
<feature type="region of interest" description="Disordered" evidence="10">
    <location>
        <begin position="449"/>
        <end position="473"/>
    </location>
</feature>
<dbReference type="InterPro" id="IPR003594">
    <property type="entry name" value="HATPase_dom"/>
</dbReference>
<comment type="catalytic activity">
    <reaction evidence="1">
        <text>ATP + protein L-histidine = ADP + protein N-phospho-L-histidine.</text>
        <dbReference type="EC" id="2.7.13.3"/>
    </reaction>
</comment>
<dbReference type="EMBL" id="JABEQI010000002">
    <property type="protein sequence ID" value="MBB2185706.1"/>
    <property type="molecule type" value="Genomic_DNA"/>
</dbReference>
<dbReference type="AlphaFoldDB" id="A0A370GC00"/>
<dbReference type="Pfam" id="PF02518">
    <property type="entry name" value="HATPase_c"/>
    <property type="match status" value="1"/>
</dbReference>
<dbReference type="InterPro" id="IPR050482">
    <property type="entry name" value="Sensor_HK_TwoCompSys"/>
</dbReference>
<organism evidence="14 15">
    <name type="scientific">Gluconacetobacter liquefaciens</name>
    <name type="common">Acetobacter liquefaciens</name>
    <dbReference type="NCBI Taxonomy" id="89584"/>
    <lineage>
        <taxon>Bacteria</taxon>
        <taxon>Pseudomonadati</taxon>
        <taxon>Pseudomonadota</taxon>
        <taxon>Alphaproteobacteria</taxon>
        <taxon>Acetobacterales</taxon>
        <taxon>Acetobacteraceae</taxon>
        <taxon>Gluconacetobacter</taxon>
    </lineage>
</organism>
<dbReference type="PANTHER" id="PTHR24421:SF10">
    <property type="entry name" value="NITRATE_NITRITE SENSOR PROTEIN NARQ"/>
    <property type="match status" value="1"/>
</dbReference>
<accession>A0A370GC00</accession>
<dbReference type="CDD" id="cd06225">
    <property type="entry name" value="HAMP"/>
    <property type="match status" value="1"/>
</dbReference>
<keyword evidence="7 14" id="KW-0418">Kinase</keyword>
<feature type="transmembrane region" description="Helical" evidence="11">
    <location>
        <begin position="33"/>
        <end position="54"/>
    </location>
</feature>
<comment type="subcellular location">
    <subcellularLocation>
        <location evidence="2">Membrane</location>
    </subcellularLocation>
</comment>
<feature type="compositionally biased region" description="Pro residues" evidence="10">
    <location>
        <begin position="454"/>
        <end position="463"/>
    </location>
</feature>
<dbReference type="PANTHER" id="PTHR24421">
    <property type="entry name" value="NITRATE/NITRITE SENSOR PROTEIN NARX-RELATED"/>
    <property type="match status" value="1"/>
</dbReference>
<keyword evidence="6" id="KW-0547">Nucleotide-binding</keyword>
<evidence type="ECO:0000256" key="7">
    <source>
        <dbReference type="ARBA" id="ARBA00022777"/>
    </source>
</evidence>
<dbReference type="Proteomes" id="UP000562982">
    <property type="component" value="Unassembled WGS sequence"/>
</dbReference>
<reference evidence="13 16" key="2">
    <citation type="submission" date="2020-04" db="EMBL/GenBank/DDBJ databases">
        <title>Description of novel Gluconacetobacter.</title>
        <authorList>
            <person name="Sombolestani A."/>
        </authorList>
    </citation>
    <scope>NUCLEOTIDE SEQUENCE [LARGE SCALE GENOMIC DNA]</scope>
    <source>
        <strain evidence="13 16">LMG 1382</strain>
    </source>
</reference>
<evidence type="ECO:0000259" key="12">
    <source>
        <dbReference type="PROSITE" id="PS50885"/>
    </source>
</evidence>
<evidence type="ECO:0000256" key="5">
    <source>
        <dbReference type="ARBA" id="ARBA00022679"/>
    </source>
</evidence>
<dbReference type="GO" id="GO:0005524">
    <property type="term" value="F:ATP binding"/>
    <property type="evidence" value="ECO:0007669"/>
    <property type="project" value="UniProtKB-KW"/>
</dbReference>
<dbReference type="InterPro" id="IPR011712">
    <property type="entry name" value="Sig_transdc_His_kin_sub3_dim/P"/>
</dbReference>
<dbReference type="SUPFAM" id="SSF55874">
    <property type="entry name" value="ATPase domain of HSP90 chaperone/DNA topoisomerase II/histidine kinase"/>
    <property type="match status" value="1"/>
</dbReference>
<dbReference type="CDD" id="cd16917">
    <property type="entry name" value="HATPase_UhpB-NarQ-NarX-like"/>
    <property type="match status" value="1"/>
</dbReference>